<comment type="caution">
    <text evidence="2">The sequence shown here is derived from an EMBL/GenBank/DDBJ whole genome shotgun (WGS) entry which is preliminary data.</text>
</comment>
<sequence>MNGLKEALQLLSTRLFLVSMVLFFIGYTVAPWVYYKDIKILLAYPKWLGKKLDKLASKKWHFLSLFVFLVGINSLSLFIDLLSGFVPGLPVLFAIWTGFNIGVITYHTLVGKFYFSSLLNPVALFELPAAFISFSLALQYNCVLVQCPWAEQIPQSFLAYLKAFLWLVIPLLIIAGLIETAAIKLAQRIEEEEKKSENK</sequence>
<keyword evidence="1" id="KW-1133">Transmembrane helix</keyword>
<feature type="transmembrane region" description="Helical" evidence="1">
    <location>
        <begin position="157"/>
        <end position="178"/>
    </location>
</feature>
<dbReference type="AlphaFoldDB" id="A0A7V5H592"/>
<evidence type="ECO:0000313" key="2">
    <source>
        <dbReference type="EMBL" id="HHE56094.1"/>
    </source>
</evidence>
<dbReference type="Pfam" id="PF01944">
    <property type="entry name" value="SpoIIM"/>
    <property type="match status" value="1"/>
</dbReference>
<proteinExistence type="predicted"/>
<feature type="transmembrane region" description="Helical" evidence="1">
    <location>
        <begin position="85"/>
        <end position="106"/>
    </location>
</feature>
<dbReference type="EMBL" id="DRTD01000748">
    <property type="protein sequence ID" value="HHE56094.1"/>
    <property type="molecule type" value="Genomic_DNA"/>
</dbReference>
<organism evidence="2">
    <name type="scientific">Caldithrix abyssi</name>
    <dbReference type="NCBI Taxonomy" id="187145"/>
    <lineage>
        <taxon>Bacteria</taxon>
        <taxon>Pseudomonadati</taxon>
        <taxon>Calditrichota</taxon>
        <taxon>Calditrichia</taxon>
        <taxon>Calditrichales</taxon>
        <taxon>Calditrichaceae</taxon>
        <taxon>Caldithrix</taxon>
    </lineage>
</organism>
<accession>A0A7V5H592</accession>
<keyword evidence="1" id="KW-0812">Transmembrane</keyword>
<protein>
    <submittedName>
        <fullName evidence="2">Stage II sporulation protein M</fullName>
    </submittedName>
</protein>
<keyword evidence="1" id="KW-0472">Membrane</keyword>
<feature type="transmembrane region" description="Helical" evidence="1">
    <location>
        <begin position="60"/>
        <end position="79"/>
    </location>
</feature>
<feature type="transmembrane region" description="Helical" evidence="1">
    <location>
        <begin position="118"/>
        <end position="137"/>
    </location>
</feature>
<name>A0A7V5H592_CALAY</name>
<dbReference type="Proteomes" id="UP000886111">
    <property type="component" value="Unassembled WGS sequence"/>
</dbReference>
<evidence type="ECO:0000256" key="1">
    <source>
        <dbReference type="SAM" id="Phobius"/>
    </source>
</evidence>
<dbReference type="InterPro" id="IPR002798">
    <property type="entry name" value="SpoIIM-like"/>
</dbReference>
<feature type="transmembrane region" description="Helical" evidence="1">
    <location>
        <begin position="15"/>
        <end position="35"/>
    </location>
</feature>
<gene>
    <name evidence="2" type="ORF">ENL21_09945</name>
</gene>
<reference evidence="2" key="1">
    <citation type="journal article" date="2020" name="mSystems">
        <title>Genome- and Community-Level Interaction Insights into Carbon Utilization and Element Cycling Functions of Hydrothermarchaeota in Hydrothermal Sediment.</title>
        <authorList>
            <person name="Zhou Z."/>
            <person name="Liu Y."/>
            <person name="Xu W."/>
            <person name="Pan J."/>
            <person name="Luo Z.H."/>
            <person name="Li M."/>
        </authorList>
    </citation>
    <scope>NUCLEOTIDE SEQUENCE [LARGE SCALE GENOMIC DNA]</scope>
    <source>
        <strain evidence="2">HyVt-76</strain>
    </source>
</reference>